<organism evidence="3 4">
    <name type="scientific">Robbsia betulipollinis</name>
    <dbReference type="NCBI Taxonomy" id="2981849"/>
    <lineage>
        <taxon>Bacteria</taxon>
        <taxon>Pseudomonadati</taxon>
        <taxon>Pseudomonadota</taxon>
        <taxon>Betaproteobacteria</taxon>
        <taxon>Burkholderiales</taxon>
        <taxon>Burkholderiaceae</taxon>
        <taxon>Robbsia</taxon>
    </lineage>
</organism>
<protein>
    <submittedName>
        <fullName evidence="3">VOC family protein</fullName>
    </submittedName>
</protein>
<keyword evidence="1" id="KW-0479">Metal-binding</keyword>
<sequence>MTPSPPATPEAPTTPSGVRARIVRLSRNVRHLARSTAFYETRLGFVRCGPSQTLDPALACLWGASGQPLERQRLQLGASELELVGVGSVTAAGHSEDSRADDLWFQHFAIRCPDLGQAFARLYRPDPGVPLPRAISHRGDGTPGPILLPESSGGVTAFKFRDPDGHPVELLGFPARPGDARDAQPAGIDHSAISVANAAASVRFYERWLGFSLASRQCNTGIGQDHLDGLDGVRVDVVGLQTASGHAPHLELLGYRFAPRTGHPPPTGLHDVVSDRLVIRVADLDALRRAWTALGLPVEAATPDALLIRDPDRHLLMLTR</sequence>
<dbReference type="InterPro" id="IPR029068">
    <property type="entry name" value="Glyas_Bleomycin-R_OHBP_Dase"/>
</dbReference>
<evidence type="ECO:0000259" key="2">
    <source>
        <dbReference type="PROSITE" id="PS51819"/>
    </source>
</evidence>
<dbReference type="PROSITE" id="PS51819">
    <property type="entry name" value="VOC"/>
    <property type="match status" value="1"/>
</dbReference>
<keyword evidence="4" id="KW-1185">Reference proteome</keyword>
<comment type="caution">
    <text evidence="3">The sequence shown here is derived from an EMBL/GenBank/DDBJ whole genome shotgun (WGS) entry which is preliminary data.</text>
</comment>
<proteinExistence type="predicted"/>
<reference evidence="3" key="1">
    <citation type="submission" date="2022-11" db="EMBL/GenBank/DDBJ databases">
        <title>Robbsia betulipollinis sp. nov., isolated from pollen of birch (Betula pendula).</title>
        <authorList>
            <person name="Shi H."/>
            <person name="Ambika Manirajan B."/>
            <person name="Ratering S."/>
            <person name="Geissler-Plaum R."/>
            <person name="Schnell S."/>
        </authorList>
    </citation>
    <scope>NUCLEOTIDE SEQUENCE</scope>
    <source>
        <strain evidence="3">Bb-Pol-6</strain>
    </source>
</reference>
<dbReference type="PANTHER" id="PTHR43048:SF3">
    <property type="entry name" value="METHYLMALONYL-COA EPIMERASE, MITOCHONDRIAL"/>
    <property type="match status" value="1"/>
</dbReference>
<dbReference type="Gene3D" id="3.10.180.10">
    <property type="entry name" value="2,3-Dihydroxybiphenyl 1,2-Dioxygenase, domain 1"/>
    <property type="match status" value="2"/>
</dbReference>
<dbReference type="RefSeq" id="WP_267846412.1">
    <property type="nucleotide sequence ID" value="NZ_JAPMXC010000001.1"/>
</dbReference>
<gene>
    <name evidence="3" type="ORF">OVY01_06005</name>
</gene>
<dbReference type="InterPro" id="IPR004360">
    <property type="entry name" value="Glyas_Fos-R_dOase_dom"/>
</dbReference>
<evidence type="ECO:0000313" key="3">
    <source>
        <dbReference type="EMBL" id="MCY0386794.1"/>
    </source>
</evidence>
<dbReference type="EMBL" id="JAPMXC010000001">
    <property type="protein sequence ID" value="MCY0386794.1"/>
    <property type="molecule type" value="Genomic_DNA"/>
</dbReference>
<evidence type="ECO:0000256" key="1">
    <source>
        <dbReference type="ARBA" id="ARBA00022723"/>
    </source>
</evidence>
<dbReference type="PANTHER" id="PTHR43048">
    <property type="entry name" value="METHYLMALONYL-COA EPIMERASE"/>
    <property type="match status" value="1"/>
</dbReference>
<dbReference type="SUPFAM" id="SSF54593">
    <property type="entry name" value="Glyoxalase/Bleomycin resistance protein/Dihydroxybiphenyl dioxygenase"/>
    <property type="match status" value="2"/>
</dbReference>
<feature type="domain" description="VOC" evidence="2">
    <location>
        <begin position="21"/>
        <end position="173"/>
    </location>
</feature>
<dbReference type="Pfam" id="PF00903">
    <property type="entry name" value="Glyoxalase"/>
    <property type="match status" value="2"/>
</dbReference>
<dbReference type="InterPro" id="IPR037523">
    <property type="entry name" value="VOC_core"/>
</dbReference>
<name>A0ABT3ZJT1_9BURK</name>
<dbReference type="InterPro" id="IPR051785">
    <property type="entry name" value="MMCE/EMCE_epimerase"/>
</dbReference>
<dbReference type="CDD" id="cd06587">
    <property type="entry name" value="VOC"/>
    <property type="match status" value="1"/>
</dbReference>
<evidence type="ECO:0000313" key="4">
    <source>
        <dbReference type="Proteomes" id="UP001082899"/>
    </source>
</evidence>
<dbReference type="Proteomes" id="UP001082899">
    <property type="component" value="Unassembled WGS sequence"/>
</dbReference>
<accession>A0ABT3ZJT1</accession>